<reference evidence="3 4" key="1">
    <citation type="submission" date="2024-03" db="EMBL/GenBank/DDBJ databases">
        <authorList>
            <person name="Jo J.-H."/>
        </authorList>
    </citation>
    <scope>NUCLEOTIDE SEQUENCE [LARGE SCALE GENOMIC DNA]</scope>
    <source>
        <strain evidence="3 4">PS1R-30</strain>
    </source>
</reference>
<dbReference type="RefSeq" id="WP_339586606.1">
    <property type="nucleotide sequence ID" value="NZ_JBBHJZ010000001.1"/>
</dbReference>
<dbReference type="InterPro" id="IPR050312">
    <property type="entry name" value="IolE/XylAMocC-like"/>
</dbReference>
<accession>A0ABU8RUD7</accession>
<evidence type="ECO:0000313" key="4">
    <source>
        <dbReference type="Proteomes" id="UP001361239"/>
    </source>
</evidence>
<dbReference type="Proteomes" id="UP001361239">
    <property type="component" value="Unassembled WGS sequence"/>
</dbReference>
<name>A0ABU8RUD7_9SPHN</name>
<comment type="caution">
    <text evidence="3">The sequence shown here is derived from an EMBL/GenBank/DDBJ whole genome shotgun (WGS) entry which is preliminary data.</text>
</comment>
<dbReference type="PANTHER" id="PTHR12110:SF48">
    <property type="entry name" value="BLL3656 PROTEIN"/>
    <property type="match status" value="1"/>
</dbReference>
<dbReference type="Gene3D" id="3.20.20.150">
    <property type="entry name" value="Divalent-metal-dependent TIM barrel enzymes"/>
    <property type="match status" value="1"/>
</dbReference>
<feature type="compositionally biased region" description="Basic and acidic residues" evidence="1">
    <location>
        <begin position="24"/>
        <end position="35"/>
    </location>
</feature>
<dbReference type="SUPFAM" id="SSF51658">
    <property type="entry name" value="Xylose isomerase-like"/>
    <property type="match status" value="1"/>
</dbReference>
<evidence type="ECO:0000256" key="1">
    <source>
        <dbReference type="SAM" id="MobiDB-lite"/>
    </source>
</evidence>
<sequence length="314" mass="34324">MSWMRQRVRWQRWRPAGSIAQVDAQKEPRSGERKAARPAFDPGEPMDRNRIGIELISVLGMPPVEFAQFTARMGCGNMGIALETMYPDNPEGYPAWSMREDVALRRAFRSALDDNGVAISVGEGFLAWPHEDVSTYAADLDLMTELRAGAVNLLSIDPDLARALDQTARFAEMASERGLPAVLEYMPGMAIGNLSTATQAARHAGSDRLKVMVDTMHFFRSGSQPADLAATDPKLIGYVQVCDVPLVCKHESYGEEARFDRLAPGEGELPLDQFLAAVPDHCIVGLETPMMPKARAGIGAAERLGPAISWLQAI</sequence>
<evidence type="ECO:0000259" key="2">
    <source>
        <dbReference type="Pfam" id="PF01261"/>
    </source>
</evidence>
<feature type="domain" description="Xylose isomerase-like TIM barrel" evidence="2">
    <location>
        <begin position="86"/>
        <end position="310"/>
    </location>
</feature>
<dbReference type="InterPro" id="IPR013022">
    <property type="entry name" value="Xyl_isomerase-like_TIM-brl"/>
</dbReference>
<feature type="region of interest" description="Disordered" evidence="1">
    <location>
        <begin position="19"/>
        <end position="44"/>
    </location>
</feature>
<evidence type="ECO:0000313" key="3">
    <source>
        <dbReference type="EMBL" id="MEJ5976705.1"/>
    </source>
</evidence>
<organism evidence="3 4">
    <name type="scientific">Novosphingobium anseongense</name>
    <dbReference type="NCBI Taxonomy" id="3133436"/>
    <lineage>
        <taxon>Bacteria</taxon>
        <taxon>Pseudomonadati</taxon>
        <taxon>Pseudomonadota</taxon>
        <taxon>Alphaproteobacteria</taxon>
        <taxon>Sphingomonadales</taxon>
        <taxon>Sphingomonadaceae</taxon>
        <taxon>Novosphingobium</taxon>
    </lineage>
</organism>
<proteinExistence type="predicted"/>
<gene>
    <name evidence="3" type="ORF">WG901_08670</name>
</gene>
<protein>
    <submittedName>
        <fullName evidence="3">TIM barrel protein</fullName>
    </submittedName>
</protein>
<dbReference type="InterPro" id="IPR036237">
    <property type="entry name" value="Xyl_isomerase-like_sf"/>
</dbReference>
<keyword evidence="4" id="KW-1185">Reference proteome</keyword>
<dbReference type="EMBL" id="JBBHJZ010000001">
    <property type="protein sequence ID" value="MEJ5976705.1"/>
    <property type="molecule type" value="Genomic_DNA"/>
</dbReference>
<dbReference type="Pfam" id="PF01261">
    <property type="entry name" value="AP_endonuc_2"/>
    <property type="match status" value="1"/>
</dbReference>
<dbReference type="PANTHER" id="PTHR12110">
    <property type="entry name" value="HYDROXYPYRUVATE ISOMERASE"/>
    <property type="match status" value="1"/>
</dbReference>